<dbReference type="InterPro" id="IPR013216">
    <property type="entry name" value="Methyltransf_11"/>
</dbReference>
<organism evidence="3 4">
    <name type="scientific">Lamprobacter modestohalophilus</name>
    <dbReference type="NCBI Taxonomy" id="1064514"/>
    <lineage>
        <taxon>Bacteria</taxon>
        <taxon>Pseudomonadati</taxon>
        <taxon>Pseudomonadota</taxon>
        <taxon>Gammaproteobacteria</taxon>
        <taxon>Chromatiales</taxon>
        <taxon>Chromatiaceae</taxon>
        <taxon>Lamprobacter</taxon>
    </lineage>
</organism>
<evidence type="ECO:0000313" key="3">
    <source>
        <dbReference type="EMBL" id="MBK1621221.1"/>
    </source>
</evidence>
<dbReference type="PANTHER" id="PTHR44068:SF11">
    <property type="entry name" value="GERANYL DIPHOSPHATE 2-C-METHYLTRANSFERASE"/>
    <property type="match status" value="1"/>
</dbReference>
<dbReference type="SUPFAM" id="SSF53335">
    <property type="entry name" value="S-adenosyl-L-methionine-dependent methyltransferases"/>
    <property type="match status" value="1"/>
</dbReference>
<gene>
    <name evidence="3" type="ORF">CKO42_22950</name>
</gene>
<dbReference type="Proteomes" id="UP001138768">
    <property type="component" value="Unassembled WGS sequence"/>
</dbReference>
<comment type="caution">
    <text evidence="3">The sequence shown here is derived from an EMBL/GenBank/DDBJ whole genome shotgun (WGS) entry which is preliminary data.</text>
</comment>
<dbReference type="Pfam" id="PF08241">
    <property type="entry name" value="Methyltransf_11"/>
    <property type="match status" value="1"/>
</dbReference>
<dbReference type="PANTHER" id="PTHR44068">
    <property type="entry name" value="ZGC:194242"/>
    <property type="match status" value="1"/>
</dbReference>
<dbReference type="AlphaFoldDB" id="A0A9X0WD59"/>
<evidence type="ECO:0000256" key="1">
    <source>
        <dbReference type="ARBA" id="ARBA00022679"/>
    </source>
</evidence>
<dbReference type="RefSeq" id="WP_200249627.1">
    <property type="nucleotide sequence ID" value="NZ_NRRY01000062.1"/>
</dbReference>
<evidence type="ECO:0000259" key="2">
    <source>
        <dbReference type="Pfam" id="PF08241"/>
    </source>
</evidence>
<feature type="domain" description="Methyltransferase type 11" evidence="2">
    <location>
        <begin position="41"/>
        <end position="137"/>
    </location>
</feature>
<keyword evidence="1" id="KW-0808">Transferase</keyword>
<evidence type="ECO:0000313" key="4">
    <source>
        <dbReference type="Proteomes" id="UP001138768"/>
    </source>
</evidence>
<dbReference type="InterPro" id="IPR050447">
    <property type="entry name" value="Erg6_SMT_methyltransf"/>
</dbReference>
<accession>A0A9X0WD59</accession>
<dbReference type="EMBL" id="NRRY01000062">
    <property type="protein sequence ID" value="MBK1621221.1"/>
    <property type="molecule type" value="Genomic_DNA"/>
</dbReference>
<sequence length="157" mass="17376">MSEHYIHGFSDAERLRLIAQAQMLSTPVFDGLDFSGAQQLLEVGCAVGAELHLIEQRAPHLALTGLDHSAQHLRAGHDWLAQRERISLVQGDASTLPFADDSFDIGMTIWLLEHVRDAEVMIRELLRVVKPSGSVILTEVDNHSFGFDPAQPAISVW</sequence>
<dbReference type="InterPro" id="IPR029063">
    <property type="entry name" value="SAM-dependent_MTases_sf"/>
</dbReference>
<dbReference type="GO" id="GO:0008757">
    <property type="term" value="F:S-adenosylmethionine-dependent methyltransferase activity"/>
    <property type="evidence" value="ECO:0007669"/>
    <property type="project" value="InterPro"/>
</dbReference>
<proteinExistence type="predicted"/>
<reference evidence="3 4" key="1">
    <citation type="journal article" date="2020" name="Microorganisms">
        <title>Osmotic Adaptation and Compatible Solute Biosynthesis of Phototrophic Bacteria as Revealed from Genome Analyses.</title>
        <authorList>
            <person name="Imhoff J.F."/>
            <person name="Rahn T."/>
            <person name="Kunzel S."/>
            <person name="Keller A."/>
            <person name="Neulinger S.C."/>
        </authorList>
    </citation>
    <scope>NUCLEOTIDE SEQUENCE [LARGE SCALE GENOMIC DNA]</scope>
    <source>
        <strain evidence="3 4">DSM 25653</strain>
    </source>
</reference>
<dbReference type="Gene3D" id="3.40.50.150">
    <property type="entry name" value="Vaccinia Virus protein VP39"/>
    <property type="match status" value="1"/>
</dbReference>
<name>A0A9X0WD59_9GAMM</name>
<protein>
    <recommendedName>
        <fullName evidence="2">Methyltransferase type 11 domain-containing protein</fullName>
    </recommendedName>
</protein>
<keyword evidence="4" id="KW-1185">Reference proteome</keyword>